<keyword evidence="5" id="KW-0812">Transmembrane</keyword>
<sequence length="431" mass="46466">MNTMLNQKISDLGTGKEMKTSRSLKKKILVIGLILLVLLIVGLNVYRFYYKDVIPVAVSPVSEKNLVEKVPASGNVVAADREIVYSQASGTVENIHVKMGQKVTAGQALLDIDIIDAEQKLAEARAKLAAANLAFSQARSGDQTTALISARSALTEAENTYKQDKDHLERTRILVEQGAVAQVDLDKAQADLNNSQAAYDQAQANFRQAEQNAPLQLQSLQANVESAGLQLEAIEKQVAGRNLLSPCDGYVLSIAVNTGDQIDDKTQLLTIGNVAKLNIEADIPESGVGKIKNGQAVSISCNAFPEEKFQGKVTQVGLEMVTKTKNNQQDTFLPVMVEVEGDSRLLPGFKTDLEIVTADIQTLVVPIEALVEKNEGKSLFVLKEGIAHLTVVKTGINDGVTVEILSGVNKDEQVILNPSAKVQDGSKVRVQ</sequence>
<organism evidence="9 10">
    <name type="scientific">Syntrophobotulus glycolicus (strain DSM 8271 / FlGlyR)</name>
    <dbReference type="NCBI Taxonomy" id="645991"/>
    <lineage>
        <taxon>Bacteria</taxon>
        <taxon>Bacillati</taxon>
        <taxon>Bacillota</taxon>
        <taxon>Clostridia</taxon>
        <taxon>Eubacteriales</taxon>
        <taxon>Desulfitobacteriaceae</taxon>
        <taxon>Syntrophobotulus</taxon>
    </lineage>
</organism>
<keyword evidence="5" id="KW-0472">Membrane</keyword>
<evidence type="ECO:0000256" key="5">
    <source>
        <dbReference type="SAM" id="Phobius"/>
    </source>
</evidence>
<dbReference type="EMBL" id="CP002547">
    <property type="protein sequence ID" value="ADY55961.1"/>
    <property type="molecule type" value="Genomic_DNA"/>
</dbReference>
<dbReference type="PANTHER" id="PTHR32347:SF14">
    <property type="entry name" value="EFFLUX SYSTEM COMPONENT YKNX-RELATED"/>
    <property type="match status" value="1"/>
</dbReference>
<protein>
    <submittedName>
        <fullName evidence="9">Efflux transporter, RND family, MFP subunit</fullName>
    </submittedName>
</protein>
<feature type="domain" description="CzcB-like barrel-sandwich hybrid" evidence="6">
    <location>
        <begin position="84"/>
        <end position="272"/>
    </location>
</feature>
<dbReference type="SUPFAM" id="SSF111369">
    <property type="entry name" value="HlyD-like secretion proteins"/>
    <property type="match status" value="1"/>
</dbReference>
<dbReference type="eggNOG" id="COG0845">
    <property type="taxonomic scope" value="Bacteria"/>
</dbReference>
<feature type="transmembrane region" description="Helical" evidence="5">
    <location>
        <begin position="28"/>
        <end position="49"/>
    </location>
</feature>
<dbReference type="HOGENOM" id="CLU_018816_14_2_9"/>
<feature type="domain" description="YknX-like beta-barrel" evidence="8">
    <location>
        <begin position="278"/>
        <end position="355"/>
    </location>
</feature>
<dbReference type="Pfam" id="PF25989">
    <property type="entry name" value="YknX_C"/>
    <property type="match status" value="1"/>
</dbReference>
<feature type="domain" description="YknX-like C-terminal permuted SH3-like" evidence="7">
    <location>
        <begin position="363"/>
        <end position="430"/>
    </location>
</feature>
<evidence type="ECO:0000259" key="7">
    <source>
        <dbReference type="Pfam" id="PF25989"/>
    </source>
</evidence>
<reference evidence="10" key="2">
    <citation type="submission" date="2011-02" db="EMBL/GenBank/DDBJ databases">
        <title>The complete genome of Syntrophobotulus glycolicus DSM 8271.</title>
        <authorList>
            <person name="Lucas S."/>
            <person name="Copeland A."/>
            <person name="Lapidus A."/>
            <person name="Bruce D."/>
            <person name="Goodwin L."/>
            <person name="Pitluck S."/>
            <person name="Kyrpides N."/>
            <person name="Mavromatis K."/>
            <person name="Pagani I."/>
            <person name="Ivanova N."/>
            <person name="Mikhailova N."/>
            <person name="Chertkov O."/>
            <person name="Held B."/>
            <person name="Detter J.C."/>
            <person name="Tapia R."/>
            <person name="Han C."/>
            <person name="Land M."/>
            <person name="Hauser L."/>
            <person name="Markowitz V."/>
            <person name="Cheng J.-F."/>
            <person name="Hugenholtz P."/>
            <person name="Woyke T."/>
            <person name="Wu D."/>
            <person name="Spring S."/>
            <person name="Schroeder M."/>
            <person name="Brambilla E."/>
            <person name="Klenk H.-P."/>
            <person name="Eisen J.A."/>
        </authorList>
    </citation>
    <scope>NUCLEOTIDE SEQUENCE [LARGE SCALE GENOMIC DNA]</scope>
    <source>
        <strain evidence="10">DSM 8271 / FlGlyR</strain>
    </source>
</reference>
<dbReference type="InterPro" id="IPR050465">
    <property type="entry name" value="UPF0194_transport"/>
</dbReference>
<evidence type="ECO:0000313" key="9">
    <source>
        <dbReference type="EMBL" id="ADY55961.1"/>
    </source>
</evidence>
<dbReference type="STRING" id="645991.Sgly_1663"/>
<dbReference type="Gene3D" id="1.20.1600.10">
    <property type="entry name" value="Outer membrane efflux proteins (OEP)"/>
    <property type="match status" value="1"/>
</dbReference>
<keyword evidence="5" id="KW-1133">Transmembrane helix</keyword>
<dbReference type="InterPro" id="IPR058647">
    <property type="entry name" value="BSH_CzcB-like"/>
</dbReference>
<keyword evidence="10" id="KW-1185">Reference proteome</keyword>
<dbReference type="GO" id="GO:0030313">
    <property type="term" value="C:cell envelope"/>
    <property type="evidence" value="ECO:0007669"/>
    <property type="project" value="UniProtKB-SubCell"/>
</dbReference>
<reference evidence="9 10" key="1">
    <citation type="journal article" date="2011" name="Stand. Genomic Sci.">
        <title>Complete genome sequence of Syntrophobotulus glycolicus type strain (FlGlyR).</title>
        <authorList>
            <person name="Han C."/>
            <person name="Mwirichia R."/>
            <person name="Chertkov O."/>
            <person name="Held B."/>
            <person name="Lapidus A."/>
            <person name="Nolan M."/>
            <person name="Lucas S."/>
            <person name="Hammon N."/>
            <person name="Deshpande S."/>
            <person name="Cheng J.F."/>
            <person name="Tapia R."/>
            <person name="Goodwin L."/>
            <person name="Pitluck S."/>
            <person name="Huntemann M."/>
            <person name="Liolios K."/>
            <person name="Ivanova N."/>
            <person name="Pagani I."/>
            <person name="Mavromatis K."/>
            <person name="Ovchinikova G."/>
            <person name="Pati A."/>
            <person name="Chen A."/>
            <person name="Palaniappan K."/>
            <person name="Land M."/>
            <person name="Hauser L."/>
            <person name="Brambilla E.M."/>
            <person name="Rohde M."/>
            <person name="Spring S."/>
            <person name="Sikorski J."/>
            <person name="Goker M."/>
            <person name="Woyke T."/>
            <person name="Bristow J."/>
            <person name="Eisen J.A."/>
            <person name="Markowitz V."/>
            <person name="Hugenholtz P."/>
            <person name="Kyrpides N.C."/>
            <person name="Klenk H.P."/>
            <person name="Detter J.C."/>
        </authorList>
    </citation>
    <scope>NUCLEOTIDE SEQUENCE [LARGE SCALE GENOMIC DNA]</scope>
    <source>
        <strain evidence="10">DSM 8271 / FlGlyR</strain>
    </source>
</reference>
<dbReference type="Gene3D" id="2.40.420.20">
    <property type="match status" value="1"/>
</dbReference>
<dbReference type="InterPro" id="IPR058637">
    <property type="entry name" value="YknX-like_C"/>
</dbReference>
<dbReference type="Pfam" id="PF25990">
    <property type="entry name" value="Beta-barrel_YknX"/>
    <property type="match status" value="1"/>
</dbReference>
<evidence type="ECO:0000313" key="10">
    <source>
        <dbReference type="Proteomes" id="UP000007488"/>
    </source>
</evidence>
<dbReference type="KEGG" id="sgy:Sgly_1663"/>
<dbReference type="NCBIfam" id="TIGR01730">
    <property type="entry name" value="RND_mfp"/>
    <property type="match status" value="1"/>
</dbReference>
<comment type="similarity">
    <text evidence="2">Belongs to the membrane fusion protein (MFP) (TC 8.A.1) family.</text>
</comment>
<gene>
    <name evidence="9" type="ordered locus">Sgly_1663</name>
</gene>
<dbReference type="SUPFAM" id="SSF56954">
    <property type="entry name" value="Outer membrane efflux proteins (OEP)"/>
    <property type="match status" value="1"/>
</dbReference>
<feature type="coiled-coil region" evidence="4">
    <location>
        <begin position="185"/>
        <end position="237"/>
    </location>
</feature>
<comment type="subcellular location">
    <subcellularLocation>
        <location evidence="1">Cell envelope</location>
    </subcellularLocation>
</comment>
<dbReference type="GO" id="GO:0015562">
    <property type="term" value="F:efflux transmembrane transporter activity"/>
    <property type="evidence" value="ECO:0007669"/>
    <property type="project" value="InterPro"/>
</dbReference>
<evidence type="ECO:0000256" key="3">
    <source>
        <dbReference type="ARBA" id="ARBA00023054"/>
    </source>
</evidence>
<dbReference type="InterPro" id="IPR006143">
    <property type="entry name" value="RND_pump_MFP"/>
</dbReference>
<name>F0SYC6_SYNGF</name>
<proteinExistence type="inferred from homology"/>
<dbReference type="InterPro" id="IPR058636">
    <property type="entry name" value="Beta-barrel_YknX"/>
</dbReference>
<accession>F0SYC6</accession>
<dbReference type="AlphaFoldDB" id="F0SYC6"/>
<dbReference type="OrthoDB" id="9810430at2"/>
<dbReference type="Gene3D" id="1.10.287.470">
    <property type="entry name" value="Helix hairpin bin"/>
    <property type="match status" value="1"/>
</dbReference>
<evidence type="ECO:0000259" key="8">
    <source>
        <dbReference type="Pfam" id="PF25990"/>
    </source>
</evidence>
<dbReference type="Gene3D" id="2.40.50.100">
    <property type="match status" value="1"/>
</dbReference>
<evidence type="ECO:0000256" key="1">
    <source>
        <dbReference type="ARBA" id="ARBA00004196"/>
    </source>
</evidence>
<evidence type="ECO:0000256" key="4">
    <source>
        <dbReference type="SAM" id="Coils"/>
    </source>
</evidence>
<dbReference type="PANTHER" id="PTHR32347">
    <property type="entry name" value="EFFLUX SYSTEM COMPONENT YKNX-RELATED"/>
    <property type="match status" value="1"/>
</dbReference>
<keyword evidence="3 4" id="KW-0175">Coiled coil</keyword>
<dbReference type="Pfam" id="PF25973">
    <property type="entry name" value="BSH_CzcB"/>
    <property type="match status" value="1"/>
</dbReference>
<dbReference type="Gene3D" id="2.40.30.170">
    <property type="match status" value="1"/>
</dbReference>
<evidence type="ECO:0000256" key="2">
    <source>
        <dbReference type="ARBA" id="ARBA00009477"/>
    </source>
</evidence>
<evidence type="ECO:0000259" key="6">
    <source>
        <dbReference type="Pfam" id="PF25973"/>
    </source>
</evidence>
<dbReference type="Proteomes" id="UP000007488">
    <property type="component" value="Chromosome"/>
</dbReference>
<dbReference type="GO" id="GO:0016020">
    <property type="term" value="C:membrane"/>
    <property type="evidence" value="ECO:0007669"/>
    <property type="project" value="InterPro"/>
</dbReference>